<sequence>MNTPDWLLNKVLVGPRCTICGTLISTSNLQWDRRCNACEAVTDEDSLVLMDVAEDLRRTFVDFLGRNPNASSDSHPRLTAPQQQRLNGCQLLTCQCFVSQNFMKSKIETDLIKSDRVNVLEVREVEVGTAVLDDGIRWSHHLHFVRIDGDRTFCLDLTGTQFGPEWPLLQPWAQLLSNPRITDILGKSAFGRSYDFGYARQSVPAASSEYALTRGMSLFGKLLRKRPHFPHFPPERDAQPSERTNFETAAQNAMDWYTSKLGVDVSTTCVEKVPKYGPLRPIP</sequence>
<evidence type="ECO:0000313" key="2">
    <source>
        <dbReference type="Proteomes" id="UP000799324"/>
    </source>
</evidence>
<accession>A0A6A6TAY5</accession>
<dbReference type="OrthoDB" id="3791448at2759"/>
<name>A0A6A6TAY5_9PLEO</name>
<gene>
    <name evidence="1" type="ORF">K491DRAFT_743524</name>
</gene>
<dbReference type="Proteomes" id="UP000799324">
    <property type="component" value="Unassembled WGS sequence"/>
</dbReference>
<evidence type="ECO:0000313" key="1">
    <source>
        <dbReference type="EMBL" id="KAF2656976.1"/>
    </source>
</evidence>
<dbReference type="AlphaFoldDB" id="A0A6A6TAY5"/>
<proteinExistence type="predicted"/>
<protein>
    <submittedName>
        <fullName evidence="1">Uncharacterized protein</fullName>
    </submittedName>
</protein>
<dbReference type="EMBL" id="MU004330">
    <property type="protein sequence ID" value="KAF2656976.1"/>
    <property type="molecule type" value="Genomic_DNA"/>
</dbReference>
<reference evidence="1" key="1">
    <citation type="journal article" date="2020" name="Stud. Mycol.">
        <title>101 Dothideomycetes genomes: a test case for predicting lifestyles and emergence of pathogens.</title>
        <authorList>
            <person name="Haridas S."/>
            <person name="Albert R."/>
            <person name="Binder M."/>
            <person name="Bloem J."/>
            <person name="Labutti K."/>
            <person name="Salamov A."/>
            <person name="Andreopoulos B."/>
            <person name="Baker S."/>
            <person name="Barry K."/>
            <person name="Bills G."/>
            <person name="Bluhm B."/>
            <person name="Cannon C."/>
            <person name="Castanera R."/>
            <person name="Culley D."/>
            <person name="Daum C."/>
            <person name="Ezra D."/>
            <person name="Gonzalez J."/>
            <person name="Henrissat B."/>
            <person name="Kuo A."/>
            <person name="Liang C."/>
            <person name="Lipzen A."/>
            <person name="Lutzoni F."/>
            <person name="Magnuson J."/>
            <person name="Mondo S."/>
            <person name="Nolan M."/>
            <person name="Ohm R."/>
            <person name="Pangilinan J."/>
            <person name="Park H.-J."/>
            <person name="Ramirez L."/>
            <person name="Alfaro M."/>
            <person name="Sun H."/>
            <person name="Tritt A."/>
            <person name="Yoshinaga Y."/>
            <person name="Zwiers L.-H."/>
            <person name="Turgeon B."/>
            <person name="Goodwin S."/>
            <person name="Spatafora J."/>
            <person name="Crous P."/>
            <person name="Grigoriev I."/>
        </authorList>
    </citation>
    <scope>NUCLEOTIDE SEQUENCE</scope>
    <source>
        <strain evidence="1">CBS 122681</strain>
    </source>
</reference>
<keyword evidence="2" id="KW-1185">Reference proteome</keyword>
<organism evidence="1 2">
    <name type="scientific">Lophiostoma macrostomum CBS 122681</name>
    <dbReference type="NCBI Taxonomy" id="1314788"/>
    <lineage>
        <taxon>Eukaryota</taxon>
        <taxon>Fungi</taxon>
        <taxon>Dikarya</taxon>
        <taxon>Ascomycota</taxon>
        <taxon>Pezizomycotina</taxon>
        <taxon>Dothideomycetes</taxon>
        <taxon>Pleosporomycetidae</taxon>
        <taxon>Pleosporales</taxon>
        <taxon>Lophiostomataceae</taxon>
        <taxon>Lophiostoma</taxon>
    </lineage>
</organism>